<reference evidence="1 2" key="1">
    <citation type="submission" date="2023-05" db="EMBL/GenBank/DDBJ databases">
        <title>Novel species of genus Flectobacillus isolated from stream in China.</title>
        <authorList>
            <person name="Lu H."/>
        </authorList>
    </citation>
    <scope>NUCLEOTIDE SEQUENCE [LARGE SCALE GENOMIC DNA]</scope>
    <source>
        <strain evidence="1 2">DC10W</strain>
    </source>
</reference>
<dbReference type="EMBL" id="JASHID010000001">
    <property type="protein sequence ID" value="MDI9862757.1"/>
    <property type="molecule type" value="Genomic_DNA"/>
</dbReference>
<name>A0ABT6YGN3_9BACT</name>
<proteinExistence type="predicted"/>
<sequence length="70" mass="7719">MALLKNIMAFLFGSAESDYPVLGKNSKLILSDANMAEQLLTAIDRERNSENIITISGTKGSFRVERVSEI</sequence>
<organism evidence="1 2">
    <name type="scientific">Flectobacillus longus</name>
    <dbReference type="NCBI Taxonomy" id="2984207"/>
    <lineage>
        <taxon>Bacteria</taxon>
        <taxon>Pseudomonadati</taxon>
        <taxon>Bacteroidota</taxon>
        <taxon>Cytophagia</taxon>
        <taxon>Cytophagales</taxon>
        <taxon>Flectobacillaceae</taxon>
        <taxon>Flectobacillus</taxon>
    </lineage>
</organism>
<keyword evidence="2" id="KW-1185">Reference proteome</keyword>
<accession>A0ABT6YGN3</accession>
<gene>
    <name evidence="1" type="ORF">QM480_00370</name>
</gene>
<evidence type="ECO:0000313" key="1">
    <source>
        <dbReference type="EMBL" id="MDI9862757.1"/>
    </source>
</evidence>
<evidence type="ECO:0000313" key="2">
    <source>
        <dbReference type="Proteomes" id="UP001236569"/>
    </source>
</evidence>
<comment type="caution">
    <text evidence="1">The sequence shown here is derived from an EMBL/GenBank/DDBJ whole genome shotgun (WGS) entry which is preliminary data.</text>
</comment>
<protein>
    <submittedName>
        <fullName evidence="1">Uncharacterized protein</fullName>
    </submittedName>
</protein>
<dbReference type="Proteomes" id="UP001236569">
    <property type="component" value="Unassembled WGS sequence"/>
</dbReference>
<dbReference type="RefSeq" id="WP_166551836.1">
    <property type="nucleotide sequence ID" value="NZ_JASHIC010000036.1"/>
</dbReference>